<organism evidence="2 3">
    <name type="scientific">Streptomyces olivoverticillatus</name>
    <dbReference type="NCBI Taxonomy" id="66427"/>
    <lineage>
        <taxon>Bacteria</taxon>
        <taxon>Bacillati</taxon>
        <taxon>Actinomycetota</taxon>
        <taxon>Actinomycetes</taxon>
        <taxon>Kitasatosporales</taxon>
        <taxon>Streptomycetaceae</taxon>
        <taxon>Streptomyces</taxon>
    </lineage>
</organism>
<protein>
    <submittedName>
        <fullName evidence="2">Uncharacterized protein</fullName>
    </submittedName>
</protein>
<keyword evidence="3" id="KW-1185">Reference proteome</keyword>
<accession>A0A7W7PL31</accession>
<evidence type="ECO:0000313" key="3">
    <source>
        <dbReference type="Proteomes" id="UP000556084"/>
    </source>
</evidence>
<dbReference type="EMBL" id="JACHJH010000006">
    <property type="protein sequence ID" value="MBB4894876.1"/>
    <property type="molecule type" value="Genomic_DNA"/>
</dbReference>
<feature type="region of interest" description="Disordered" evidence="1">
    <location>
        <begin position="56"/>
        <end position="76"/>
    </location>
</feature>
<proteinExistence type="predicted"/>
<reference evidence="2 3" key="1">
    <citation type="submission" date="2020-08" db="EMBL/GenBank/DDBJ databases">
        <title>Genomic Encyclopedia of Type Strains, Phase III (KMG-III): the genomes of soil and plant-associated and newly described type strains.</title>
        <authorList>
            <person name="Whitman W."/>
        </authorList>
    </citation>
    <scope>NUCLEOTIDE SEQUENCE [LARGE SCALE GENOMIC DNA]</scope>
    <source>
        <strain evidence="2 3">CECT 3266</strain>
    </source>
</reference>
<comment type="caution">
    <text evidence="2">The sequence shown here is derived from an EMBL/GenBank/DDBJ whole genome shotgun (WGS) entry which is preliminary data.</text>
</comment>
<dbReference type="AlphaFoldDB" id="A0A7W7PL31"/>
<evidence type="ECO:0000313" key="2">
    <source>
        <dbReference type="EMBL" id="MBB4894876.1"/>
    </source>
</evidence>
<dbReference type="Proteomes" id="UP000556084">
    <property type="component" value="Unassembled WGS sequence"/>
</dbReference>
<gene>
    <name evidence="2" type="ORF">FHS39_003943</name>
</gene>
<evidence type="ECO:0000256" key="1">
    <source>
        <dbReference type="SAM" id="MobiDB-lite"/>
    </source>
</evidence>
<name>A0A7W7PL31_9ACTN</name>
<dbReference type="RefSeq" id="WP_184350655.1">
    <property type="nucleotide sequence ID" value="NZ_JACHJH010000006.1"/>
</dbReference>
<feature type="region of interest" description="Disordered" evidence="1">
    <location>
        <begin position="1"/>
        <end position="20"/>
    </location>
</feature>
<sequence>MTEGPSQPQPLGVERTPTGNDRVDAVLARLADAGHLDASGHLEVYEDVHAGLRDALGALDRHPGPSGPTRPYDNRS</sequence>